<evidence type="ECO:0000313" key="1">
    <source>
        <dbReference type="EMBL" id="GFO28749.1"/>
    </source>
</evidence>
<evidence type="ECO:0000313" key="2">
    <source>
        <dbReference type="Proteomes" id="UP000735302"/>
    </source>
</evidence>
<sequence>MKLAFAIALCKPVERFLTKYQTLKPMIPFLYNDLNELLLSMTKRIANVESVNNITDFDQEKKEKLLELSKVNMGTEAAELLKRSRLSTPRMILAFRTSFQDAVVATARRLLKKSPLSYSLSIDMQFLDPTIMIQKPETSIKDFKSAFLFKDPLP</sequence>
<proteinExistence type="predicted"/>
<accession>A0AAV4CC93</accession>
<keyword evidence="2" id="KW-1185">Reference proteome</keyword>
<comment type="caution">
    <text evidence="1">The sequence shown here is derived from an EMBL/GenBank/DDBJ whole genome shotgun (WGS) entry which is preliminary data.</text>
</comment>
<name>A0AAV4CC93_9GAST</name>
<dbReference type="EMBL" id="BLXT01006082">
    <property type="protein sequence ID" value="GFO28749.1"/>
    <property type="molecule type" value="Genomic_DNA"/>
</dbReference>
<dbReference type="AlphaFoldDB" id="A0AAV4CC93"/>
<dbReference type="Proteomes" id="UP000735302">
    <property type="component" value="Unassembled WGS sequence"/>
</dbReference>
<reference evidence="1 2" key="1">
    <citation type="journal article" date="2021" name="Elife">
        <title>Chloroplast acquisition without the gene transfer in kleptoplastic sea slugs, Plakobranchus ocellatus.</title>
        <authorList>
            <person name="Maeda T."/>
            <person name="Takahashi S."/>
            <person name="Yoshida T."/>
            <person name="Shimamura S."/>
            <person name="Takaki Y."/>
            <person name="Nagai Y."/>
            <person name="Toyoda A."/>
            <person name="Suzuki Y."/>
            <person name="Arimoto A."/>
            <person name="Ishii H."/>
            <person name="Satoh N."/>
            <person name="Nishiyama T."/>
            <person name="Hasebe M."/>
            <person name="Maruyama T."/>
            <person name="Minagawa J."/>
            <person name="Obokata J."/>
            <person name="Shigenobu S."/>
        </authorList>
    </citation>
    <scope>NUCLEOTIDE SEQUENCE [LARGE SCALE GENOMIC DNA]</scope>
</reference>
<protein>
    <submittedName>
        <fullName evidence="1">Uncharacterized protein</fullName>
    </submittedName>
</protein>
<gene>
    <name evidence="1" type="ORF">PoB_005525400</name>
</gene>
<organism evidence="1 2">
    <name type="scientific">Plakobranchus ocellatus</name>
    <dbReference type="NCBI Taxonomy" id="259542"/>
    <lineage>
        <taxon>Eukaryota</taxon>
        <taxon>Metazoa</taxon>
        <taxon>Spiralia</taxon>
        <taxon>Lophotrochozoa</taxon>
        <taxon>Mollusca</taxon>
        <taxon>Gastropoda</taxon>
        <taxon>Heterobranchia</taxon>
        <taxon>Euthyneura</taxon>
        <taxon>Panpulmonata</taxon>
        <taxon>Sacoglossa</taxon>
        <taxon>Placobranchoidea</taxon>
        <taxon>Plakobranchidae</taxon>
        <taxon>Plakobranchus</taxon>
    </lineage>
</organism>